<sequence>MPAIAFLSTDHLEDFFVYDELLVPYFNERGWSVETISWHSQSEKWDRFDYVIVRSTWDYQQHPRAFMKCLDQIDASSAILLNPLALIQWNIEKHYLKDLQCKGIPIVKTIWGKDFNNNVIEQAFTHFSCDTLVIKPTLSANADDTFKLSVVDWHNQQQVLCNVFNQRDFMIQPFLESVVEEGEYSLFYFGGEYSHAIKKVPQKGDFRVQEEHGGSLHSVVVDKEQLDIATKALSAMPYEALYARVDLVRQNNNWAIMELELIEPSLYFNLDTQSPVRFVEALVKAHEATQ</sequence>
<dbReference type="EMBL" id="JWLW01000019">
    <property type="protein sequence ID" value="KHT51345.1"/>
    <property type="molecule type" value="Genomic_DNA"/>
</dbReference>
<organism evidence="2 3">
    <name type="scientific">Alteromonas marina</name>
    <dbReference type="NCBI Taxonomy" id="203795"/>
    <lineage>
        <taxon>Bacteria</taxon>
        <taxon>Pseudomonadati</taxon>
        <taxon>Pseudomonadota</taxon>
        <taxon>Gammaproteobacteria</taxon>
        <taxon>Alteromonadales</taxon>
        <taxon>Alteromonadaceae</taxon>
        <taxon>Alteromonas/Salinimonas group</taxon>
        <taxon>Alteromonas</taxon>
    </lineage>
</organism>
<comment type="caution">
    <text evidence="2">The sequence shown here is derived from an EMBL/GenBank/DDBJ whole genome shotgun (WGS) entry which is preliminary data.</text>
</comment>
<dbReference type="Gene3D" id="3.30.470.20">
    <property type="entry name" value="ATP-grasp fold, B domain"/>
    <property type="match status" value="1"/>
</dbReference>
<accession>A0A0B3XST8</accession>
<evidence type="ECO:0000313" key="3">
    <source>
        <dbReference type="Proteomes" id="UP000031197"/>
    </source>
</evidence>
<dbReference type="InterPro" id="IPR053191">
    <property type="entry name" value="DcsG_Biosynth_Enzyme"/>
</dbReference>
<proteinExistence type="predicted"/>
<name>A0A0B3XST8_9ALTE</name>
<dbReference type="RefSeq" id="WP_039221004.1">
    <property type="nucleotide sequence ID" value="NZ_JWLW01000019.1"/>
</dbReference>
<keyword evidence="3" id="KW-1185">Reference proteome</keyword>
<dbReference type="SUPFAM" id="SSF56059">
    <property type="entry name" value="Glutathione synthetase ATP-binding domain-like"/>
    <property type="match status" value="1"/>
</dbReference>
<evidence type="ECO:0000313" key="2">
    <source>
        <dbReference type="EMBL" id="KHT51345.1"/>
    </source>
</evidence>
<evidence type="ECO:0000259" key="1">
    <source>
        <dbReference type="Pfam" id="PF08443"/>
    </source>
</evidence>
<dbReference type="Pfam" id="PF08443">
    <property type="entry name" value="RimK"/>
    <property type="match status" value="1"/>
</dbReference>
<feature type="domain" description="ATP-grasp fold RimK-type" evidence="1">
    <location>
        <begin position="153"/>
        <end position="259"/>
    </location>
</feature>
<dbReference type="InterPro" id="IPR013651">
    <property type="entry name" value="ATP-grasp_RimK-type"/>
</dbReference>
<dbReference type="PANTHER" id="PTHR39217:SF1">
    <property type="entry name" value="GLUTATHIONE SYNTHETASE"/>
    <property type="match status" value="1"/>
</dbReference>
<protein>
    <recommendedName>
        <fullName evidence="1">ATP-grasp fold RimK-type domain-containing protein</fullName>
    </recommendedName>
</protein>
<dbReference type="OrthoDB" id="3373978at2"/>
<dbReference type="Proteomes" id="UP000031197">
    <property type="component" value="Unassembled WGS sequence"/>
</dbReference>
<gene>
    <name evidence="2" type="ORF">RJ41_11970</name>
</gene>
<reference evidence="2 3" key="1">
    <citation type="submission" date="2014-12" db="EMBL/GenBank/DDBJ databases">
        <title>Genome sequencing of Alteromonas marina AD001.</title>
        <authorList>
            <person name="Adrian T.G.S."/>
            <person name="Chan K.G."/>
        </authorList>
    </citation>
    <scope>NUCLEOTIDE SEQUENCE [LARGE SCALE GENOMIC DNA]</scope>
    <source>
        <strain evidence="2 3">AD001</strain>
    </source>
</reference>
<dbReference type="PANTHER" id="PTHR39217">
    <property type="match status" value="1"/>
</dbReference>
<dbReference type="AlphaFoldDB" id="A0A0B3XST8"/>